<evidence type="ECO:0000313" key="26">
    <source>
        <dbReference type="Proteomes" id="UP000036987"/>
    </source>
</evidence>
<feature type="region of interest" description="Disordered" evidence="21">
    <location>
        <begin position="175"/>
        <end position="203"/>
    </location>
</feature>
<dbReference type="Proteomes" id="UP000036987">
    <property type="component" value="Unassembled WGS sequence"/>
</dbReference>
<evidence type="ECO:0000259" key="23">
    <source>
        <dbReference type="Pfam" id="PF13086"/>
    </source>
</evidence>
<dbReference type="InterPro" id="IPR041679">
    <property type="entry name" value="DNA2/NAM7-like_C"/>
</dbReference>
<dbReference type="InterPro" id="IPR047187">
    <property type="entry name" value="SF1_C_Upf1"/>
</dbReference>
<dbReference type="OrthoDB" id="306218at2759"/>
<keyword evidence="17 20" id="KW-0539">Nucleus</keyword>
<evidence type="ECO:0000256" key="12">
    <source>
        <dbReference type="ARBA" id="ARBA00022840"/>
    </source>
</evidence>
<evidence type="ECO:0000256" key="3">
    <source>
        <dbReference type="ARBA" id="ARBA00022485"/>
    </source>
</evidence>
<dbReference type="PANTHER" id="PTHR10887">
    <property type="entry name" value="DNA2/NAM7 HELICASE FAMILY"/>
    <property type="match status" value="1"/>
</dbReference>
<keyword evidence="9 20" id="KW-0227">DNA damage</keyword>
<keyword evidence="14 20" id="KW-0411">Iron-sulfur</keyword>
<keyword evidence="16 20" id="KW-0234">DNA repair</keyword>
<keyword evidence="10 20" id="KW-0378">Hydrolase</keyword>
<dbReference type="GO" id="GO:0051539">
    <property type="term" value="F:4 iron, 4 sulfur cluster binding"/>
    <property type="evidence" value="ECO:0007669"/>
    <property type="project" value="UniProtKB-UniRule"/>
</dbReference>
<dbReference type="Pfam" id="PF13087">
    <property type="entry name" value="AAA_12"/>
    <property type="match status" value="1"/>
</dbReference>
<feature type="domain" description="DNA2/NAM7 helicase-like C-terminal" evidence="24">
    <location>
        <begin position="1091"/>
        <end position="1290"/>
    </location>
</feature>
<dbReference type="CDD" id="cd18041">
    <property type="entry name" value="DEXXQc_DNA2"/>
    <property type="match status" value="1"/>
</dbReference>
<evidence type="ECO:0000256" key="19">
    <source>
        <dbReference type="ARBA" id="ARBA00047995"/>
    </source>
</evidence>
<dbReference type="FunFam" id="3.40.50.300:FF:000789">
    <property type="entry name" value="DNA replication ATP-dependent helicase/nuclease DNA2"/>
    <property type="match status" value="1"/>
</dbReference>
<evidence type="ECO:0000256" key="18">
    <source>
        <dbReference type="ARBA" id="ARBA00023268"/>
    </source>
</evidence>
<keyword evidence="6 20" id="KW-0479">Metal-binding</keyword>
<feature type="domain" description="DNA2/NAM7 helicase helicase" evidence="23">
    <location>
        <begin position="1015"/>
        <end position="1082"/>
    </location>
</feature>
<evidence type="ECO:0000313" key="25">
    <source>
        <dbReference type="EMBL" id="KMZ64086.1"/>
    </source>
</evidence>
<evidence type="ECO:0000256" key="9">
    <source>
        <dbReference type="ARBA" id="ARBA00022763"/>
    </source>
</evidence>
<comment type="catalytic activity">
    <reaction evidence="19 20">
        <text>ATP + H2O = ADP + phosphate + H(+)</text>
        <dbReference type="Rhea" id="RHEA:13065"/>
        <dbReference type="ChEBI" id="CHEBI:15377"/>
        <dbReference type="ChEBI" id="CHEBI:15378"/>
        <dbReference type="ChEBI" id="CHEBI:30616"/>
        <dbReference type="ChEBI" id="CHEBI:43474"/>
        <dbReference type="ChEBI" id="CHEBI:456216"/>
        <dbReference type="EC" id="3.6.4.12"/>
    </reaction>
</comment>
<dbReference type="Pfam" id="PF13086">
    <property type="entry name" value="AAA_11"/>
    <property type="match status" value="2"/>
</dbReference>
<evidence type="ECO:0000256" key="20">
    <source>
        <dbReference type="RuleBase" id="RU367041"/>
    </source>
</evidence>
<evidence type="ECO:0000256" key="17">
    <source>
        <dbReference type="ARBA" id="ARBA00023242"/>
    </source>
</evidence>
<keyword evidence="5 20" id="KW-0540">Nuclease</keyword>
<feature type="domain" description="DNA2/NAM7 helicase helicase" evidence="23">
    <location>
        <begin position="915"/>
        <end position="1004"/>
    </location>
</feature>
<dbReference type="InterPro" id="IPR014808">
    <property type="entry name" value="DNA_replication_fac_Dna2_N"/>
</dbReference>
<dbReference type="CDD" id="cd18808">
    <property type="entry name" value="SF1_C_Upf1"/>
    <property type="match status" value="1"/>
</dbReference>
<comment type="function">
    <text evidence="20">Key enzyme involved in DNA replication and DNA repair. Involved in Okazaki fragments processing by cleaving long flaps that escape FEN1: flaps that are longer than 27 nucleotides are coated by replication protein A complex (RPA), leading to recruit DNA2 which cleaves the flap until it is too short to bind RPA and becomes a substrate for FEN1. Also involved in 5'-end resection of DNA during double-strand break (DSB) repair by mediating the cleavage of 5'-ssDNA.</text>
</comment>
<evidence type="ECO:0000256" key="11">
    <source>
        <dbReference type="ARBA" id="ARBA00022806"/>
    </source>
</evidence>
<dbReference type="GO" id="GO:0005524">
    <property type="term" value="F:ATP binding"/>
    <property type="evidence" value="ECO:0007669"/>
    <property type="project" value="UniProtKB-UniRule"/>
</dbReference>
<keyword evidence="20" id="KW-0158">Chromosome</keyword>
<evidence type="ECO:0000256" key="14">
    <source>
        <dbReference type="ARBA" id="ARBA00023014"/>
    </source>
</evidence>
<dbReference type="InterPro" id="IPR041677">
    <property type="entry name" value="DNA2/NAM7_AAA_11"/>
</dbReference>
<keyword evidence="7 20" id="KW-0547">Nucleotide-binding</keyword>
<gene>
    <name evidence="25" type="ORF">ZOSMA_383G00040</name>
</gene>
<evidence type="ECO:0000256" key="10">
    <source>
        <dbReference type="ARBA" id="ARBA00022801"/>
    </source>
</evidence>
<dbReference type="GO" id="GO:0071932">
    <property type="term" value="P:replication fork reversal"/>
    <property type="evidence" value="ECO:0000318"/>
    <property type="project" value="GO_Central"/>
</dbReference>
<reference evidence="26" key="1">
    <citation type="journal article" date="2016" name="Nature">
        <title>The genome of the seagrass Zostera marina reveals angiosperm adaptation to the sea.</title>
        <authorList>
            <person name="Olsen J.L."/>
            <person name="Rouze P."/>
            <person name="Verhelst B."/>
            <person name="Lin Y.-C."/>
            <person name="Bayer T."/>
            <person name="Collen J."/>
            <person name="Dattolo E."/>
            <person name="De Paoli E."/>
            <person name="Dittami S."/>
            <person name="Maumus F."/>
            <person name="Michel G."/>
            <person name="Kersting A."/>
            <person name="Lauritano C."/>
            <person name="Lohaus R."/>
            <person name="Toepel M."/>
            <person name="Tonon T."/>
            <person name="Vanneste K."/>
            <person name="Amirebrahimi M."/>
            <person name="Brakel J."/>
            <person name="Bostroem C."/>
            <person name="Chovatia M."/>
            <person name="Grimwood J."/>
            <person name="Jenkins J.W."/>
            <person name="Jueterbock A."/>
            <person name="Mraz A."/>
            <person name="Stam W.T."/>
            <person name="Tice H."/>
            <person name="Bornberg-Bauer E."/>
            <person name="Green P.J."/>
            <person name="Pearson G.A."/>
            <person name="Procaccini G."/>
            <person name="Duarte C.M."/>
            <person name="Schmutz J."/>
            <person name="Reusch T.B.H."/>
            <person name="Van de Peer Y."/>
        </authorList>
    </citation>
    <scope>NUCLEOTIDE SEQUENCE [LARGE SCALE GENOMIC DNA]</scope>
    <source>
        <strain evidence="26">cv. Finnish</strain>
    </source>
</reference>
<keyword evidence="4 20" id="KW-0235">DNA replication</keyword>
<comment type="cofactor">
    <cofactor evidence="1">
        <name>[4Fe-4S] cluster</name>
        <dbReference type="ChEBI" id="CHEBI:49883"/>
    </cofactor>
</comment>
<evidence type="ECO:0000259" key="22">
    <source>
        <dbReference type="Pfam" id="PF08696"/>
    </source>
</evidence>
<keyword evidence="13 20" id="KW-0408">Iron</keyword>
<evidence type="ECO:0000256" key="16">
    <source>
        <dbReference type="ARBA" id="ARBA00023204"/>
    </source>
</evidence>
<evidence type="ECO:0000256" key="13">
    <source>
        <dbReference type="ARBA" id="ARBA00023004"/>
    </source>
</evidence>
<dbReference type="SUPFAM" id="SSF52540">
    <property type="entry name" value="P-loop containing nucleoside triphosphate hydrolases"/>
    <property type="match status" value="1"/>
</dbReference>
<dbReference type="GO" id="GO:0003723">
    <property type="term" value="F:RNA binding"/>
    <property type="evidence" value="ECO:0000318"/>
    <property type="project" value="GO_Central"/>
</dbReference>
<dbReference type="GO" id="GO:0006281">
    <property type="term" value="P:DNA repair"/>
    <property type="evidence" value="ECO:0007669"/>
    <property type="project" value="UniProtKB-KW"/>
</dbReference>
<keyword evidence="8" id="KW-0255">Endonuclease</keyword>
<evidence type="ECO:0000256" key="2">
    <source>
        <dbReference type="ARBA" id="ARBA00007913"/>
    </source>
</evidence>
<dbReference type="GO" id="GO:0005634">
    <property type="term" value="C:nucleus"/>
    <property type="evidence" value="ECO:0007669"/>
    <property type="project" value="UniProtKB-SubCell"/>
</dbReference>
<feature type="region of interest" description="Disordered" evidence="21">
    <location>
        <begin position="1"/>
        <end position="26"/>
    </location>
</feature>
<feature type="compositionally biased region" description="Polar residues" evidence="21">
    <location>
        <begin position="175"/>
        <end position="184"/>
    </location>
</feature>
<dbReference type="GO" id="GO:0005694">
    <property type="term" value="C:chromosome"/>
    <property type="evidence" value="ECO:0007669"/>
    <property type="project" value="UniProtKB-SubCell"/>
</dbReference>
<dbReference type="Pfam" id="PF08696">
    <property type="entry name" value="Dna2"/>
    <property type="match status" value="1"/>
</dbReference>
<dbReference type="CDD" id="cd22318">
    <property type="entry name" value="DNA2_N-like"/>
    <property type="match status" value="1"/>
</dbReference>
<dbReference type="GO" id="GO:0017116">
    <property type="term" value="F:single-stranded DNA helicase activity"/>
    <property type="evidence" value="ECO:0007669"/>
    <property type="project" value="UniProtKB-UniRule"/>
</dbReference>
<comment type="caution">
    <text evidence="25">The sequence shown here is derived from an EMBL/GenBank/DDBJ whole genome shotgun (WGS) entry which is preliminary data.</text>
</comment>
<comment type="similarity">
    <text evidence="2 20">Belongs to the DNA2/NAM7 helicase family.</text>
</comment>
<dbReference type="OMA" id="NYCEAAI"/>
<dbReference type="FunFam" id="3.40.50.300:FF:001170">
    <property type="entry name" value="DNA replication helicase Dna2"/>
    <property type="match status" value="1"/>
</dbReference>
<keyword evidence="26" id="KW-1185">Reference proteome</keyword>
<dbReference type="GO" id="GO:0005737">
    <property type="term" value="C:cytoplasm"/>
    <property type="evidence" value="ECO:0000318"/>
    <property type="project" value="GO_Central"/>
</dbReference>
<dbReference type="EMBL" id="LFYR01001183">
    <property type="protein sequence ID" value="KMZ64086.1"/>
    <property type="molecule type" value="Genomic_DNA"/>
</dbReference>
<evidence type="ECO:0000256" key="1">
    <source>
        <dbReference type="ARBA" id="ARBA00001966"/>
    </source>
</evidence>
<evidence type="ECO:0000256" key="4">
    <source>
        <dbReference type="ARBA" id="ARBA00022705"/>
    </source>
</evidence>
<feature type="domain" description="DNA replication factor Dna2 N-terminal" evidence="22">
    <location>
        <begin position="360"/>
        <end position="557"/>
    </location>
</feature>
<dbReference type="InterPro" id="IPR026851">
    <property type="entry name" value="Dna2/JHS1_DEXXQ-box"/>
</dbReference>
<protein>
    <recommendedName>
        <fullName evidence="20">DNA replication ATP-dependent helicase/nuclease</fullName>
        <ecNumber evidence="20">3.1.-.-</ecNumber>
        <ecNumber evidence="20">3.6.4.12</ecNumber>
    </recommendedName>
</protein>
<evidence type="ECO:0000256" key="6">
    <source>
        <dbReference type="ARBA" id="ARBA00022723"/>
    </source>
</evidence>
<keyword evidence="12 20" id="KW-0067">ATP-binding</keyword>
<evidence type="ECO:0000256" key="21">
    <source>
        <dbReference type="SAM" id="MobiDB-lite"/>
    </source>
</evidence>
<dbReference type="GO" id="GO:0017108">
    <property type="term" value="F:5'-flap endonuclease activity"/>
    <property type="evidence" value="ECO:0000318"/>
    <property type="project" value="GO_Central"/>
</dbReference>
<dbReference type="EC" id="3.6.4.12" evidence="20"/>
<proteinExistence type="inferred from homology"/>
<dbReference type="GO" id="GO:0046872">
    <property type="term" value="F:metal ion binding"/>
    <property type="evidence" value="ECO:0007669"/>
    <property type="project" value="UniProtKB-UniRule"/>
</dbReference>
<evidence type="ECO:0000259" key="24">
    <source>
        <dbReference type="Pfam" id="PF13087"/>
    </source>
</evidence>
<dbReference type="PANTHER" id="PTHR10887:SF433">
    <property type="entry name" value="DNA REPLICATION ATP-DEPENDENT HELICASE_NUCLEASE DNA2"/>
    <property type="match status" value="1"/>
</dbReference>
<sequence>MPPRKRAPTSSSSSSSSKALKKTALNPQASKFGIQHFFDRHSHSQAVAVSAQLSSPIQNDSSNRALLPPLPIPPPPSFSDVNGDDEKFLPVSPEITKMASAKRVKFSPGMIIKQSQDDGGDEITWKISPVNERLKSFTGKVLAGAGKLSVLGVCSKEKKCSDSVARFEKWATSSTSPVSKTSMGSHHKDTMSVSTTDEQSPFRTPPSALYAPGESGGAISFKRLSANVDQHQNKKALLELLDQVEDAITVEDSTSNILKHCSVKTQKTGNESNTNDNFFQENSSEAIRHSFPTSKSCSLGSQNVYKENGATEKSQEDNLSICHSHITQKFLVLEVSEKHGDISMSQKPFKVLRLFNELCGHERNLHLCDEWFYSLTRPGDTVNVIGEFDKDGKCIVDRSNNLFILHPDILVSGSRVSSSFSCLRRAVLDERLKSTEQSISALIGTMLHQIFQAGLLKDSPTRMFLEEYAASVLQKNVENLYACDVNESDMFTALIEMIPRMLNWISHYKEKSSGKPSVNFRQEGEKIINITEVVDIEEVAWAPRYGIKGMIDASLRVKMGSNNGDLTEIVVPLEFKTGKATTGHSAMEHQAQVILYTLLMSERYLKNDIDSGLLYYLHTDKTIGIKAERSDLVGIIMRRNDLATSLLDASTTQALPSMLQSPVICRSCRHLQICTVYHKAHGGNTASSGLDSVFDFHVKHLTAAHFEFLLHWDRLIDLEAKTSLVTRKELLCPNNSRRGQNRSSIRSIILDDKSDFPVYQNGRFNYKFVCKDFSLDVNKDVDGNPVSTDLVCSLKCGDYVILSTESGRIAIANGTIAGISASYVTLSLSRRLRLPGCNPSLEKSDLNQEIWRIDKDEFASSYAVMRFNLSQLFLQRSENTHLRKLIVDLEAPRFDSGCIYSQDPAISYVRSEKSLNDDQCRAIQKMLTAKDYALILGMPGTGKTSTLVHAVKAFLIRGASILLTSYTNSAVDNLLLKLKAQNIDFIRIGRQEAVHDDIHGHCISACKKYSVDEIKQKMSNAHVVGVTCLGINHSLLTNKKFDICIMDEAGQTTLPVSLGPLMFASVFILVGDHYQLPPLVQSAEALDNGMGKSLFCKLSEAHPSAISALQCQYRMCAGIMDLSNALIYGNRLCCGSSEIANAQLNLSFVNPIVPWIQEILDPKKPVIFINTDSLAAFETRHDKIVNNPTEAYIVSKVTRELLDRGVLAKEIGIITPYNSQADLIQRVFGSEVEIHTVDRYQGRDKDCIILSFVRSNEFSRINASSLLGDWQRINVALTRAKKKLIMVGSCKTLSKVPLLNLLIEKVTENGHIFNLSGEDIHLPMELKKCSSMIQKLNF</sequence>
<name>A0A0K9P4W5_ZOSMR</name>
<dbReference type="InterPro" id="IPR045055">
    <property type="entry name" value="DNA2/NAM7-like"/>
</dbReference>
<evidence type="ECO:0000256" key="7">
    <source>
        <dbReference type="ARBA" id="ARBA00022741"/>
    </source>
</evidence>
<dbReference type="STRING" id="29655.A0A0K9P4W5"/>
<evidence type="ECO:0000256" key="15">
    <source>
        <dbReference type="ARBA" id="ARBA00023125"/>
    </source>
</evidence>
<dbReference type="EC" id="3.1.-.-" evidence="20"/>
<dbReference type="GO" id="GO:0016887">
    <property type="term" value="F:ATP hydrolysis activity"/>
    <property type="evidence" value="ECO:0007669"/>
    <property type="project" value="RHEA"/>
</dbReference>
<feature type="region of interest" description="Disordered" evidence="21">
    <location>
        <begin position="52"/>
        <end position="72"/>
    </location>
</feature>
<dbReference type="GO" id="GO:0003677">
    <property type="term" value="F:DNA binding"/>
    <property type="evidence" value="ECO:0007669"/>
    <property type="project" value="UniProtKB-UniRule"/>
</dbReference>
<keyword evidence="18 20" id="KW-0511">Multifunctional enzyme</keyword>
<dbReference type="InterPro" id="IPR011604">
    <property type="entry name" value="PDDEXK-like_dom_sf"/>
</dbReference>
<dbReference type="Gene3D" id="3.90.320.10">
    <property type="match status" value="1"/>
</dbReference>
<evidence type="ECO:0000256" key="8">
    <source>
        <dbReference type="ARBA" id="ARBA00022759"/>
    </source>
</evidence>
<evidence type="ECO:0000256" key="5">
    <source>
        <dbReference type="ARBA" id="ARBA00022722"/>
    </source>
</evidence>
<comment type="subcellular location">
    <subcellularLocation>
        <location evidence="20">Nucleus</location>
    </subcellularLocation>
    <subcellularLocation>
        <location evidence="20">Chromosome</location>
    </subcellularLocation>
</comment>
<organism evidence="25 26">
    <name type="scientific">Zostera marina</name>
    <name type="common">Eelgrass</name>
    <dbReference type="NCBI Taxonomy" id="29655"/>
    <lineage>
        <taxon>Eukaryota</taxon>
        <taxon>Viridiplantae</taxon>
        <taxon>Streptophyta</taxon>
        <taxon>Embryophyta</taxon>
        <taxon>Tracheophyta</taxon>
        <taxon>Spermatophyta</taxon>
        <taxon>Magnoliopsida</taxon>
        <taxon>Liliopsida</taxon>
        <taxon>Zosteraceae</taxon>
        <taxon>Zostera</taxon>
    </lineage>
</organism>
<keyword evidence="11 20" id="KW-0347">Helicase</keyword>
<keyword evidence="3 20" id="KW-0004">4Fe-4S</keyword>
<accession>A0A0K9P4W5</accession>
<dbReference type="InterPro" id="IPR027417">
    <property type="entry name" value="P-loop_NTPase"/>
</dbReference>
<keyword evidence="15 20" id="KW-0238">DNA-binding</keyword>
<feature type="compositionally biased region" description="Polar residues" evidence="21">
    <location>
        <begin position="191"/>
        <end position="202"/>
    </location>
</feature>
<dbReference type="Gene3D" id="3.40.50.300">
    <property type="entry name" value="P-loop containing nucleotide triphosphate hydrolases"/>
    <property type="match status" value="2"/>
</dbReference>
<dbReference type="GO" id="GO:0033567">
    <property type="term" value="P:DNA replication, Okazaki fragment processing"/>
    <property type="evidence" value="ECO:0007669"/>
    <property type="project" value="UniProtKB-UniRule"/>
</dbReference>